<feature type="domain" description="F-box" evidence="1">
    <location>
        <begin position="6"/>
        <end position="63"/>
    </location>
</feature>
<accession>A0AAV9XN83</accession>
<dbReference type="EMBL" id="JAVHJO010000002">
    <property type="protein sequence ID" value="KAK6542377.1"/>
    <property type="molecule type" value="Genomic_DNA"/>
</dbReference>
<name>A0AAV9XN83_9PEZI</name>
<organism evidence="2 3">
    <name type="scientific">Orbilia ellipsospora</name>
    <dbReference type="NCBI Taxonomy" id="2528407"/>
    <lineage>
        <taxon>Eukaryota</taxon>
        <taxon>Fungi</taxon>
        <taxon>Dikarya</taxon>
        <taxon>Ascomycota</taxon>
        <taxon>Pezizomycotina</taxon>
        <taxon>Orbiliomycetes</taxon>
        <taxon>Orbiliales</taxon>
        <taxon>Orbiliaceae</taxon>
        <taxon>Orbilia</taxon>
    </lineage>
</organism>
<sequence>MESSERSPLTDLPDEILLNIAIHLTITKPVERQSYLNSLSQTCRRLRNIIYPLVNRHILFDEGNQYPDLLLNLVVYSLTEPLVEYTRAATFRLLSENVFYLEDDYEEEIEESMPIIKSLLEERAGSGDGNEVFGFIAEQMEEYGLATLATILFYQLRNIRELELACSITALSSRFLLTTMHHFDPPFKLDRLGMARLVNFESANYHLLERFLRLGVPELGIDYRFGSTGGHSKLHPPPITVEYDSISDESEASDPPDDTSERSIEEDWKDFNDYSEVATGVLGNSAILDMYYPGYEPLDCNIVGYEHPIDYNLPGTDEVPPDDENGWLVEDLRMWVDERPSPADSLVLLLKKIKGLRTLDIKLFPIPAFVSRDECWLLDIICSNNIKETLESLTFRCWSLNEKLQLPSFCDYTVLRRVHLYFNSEMVRRFDTLKEEGKCYITNTFPPQLEYLRLDFLSSNRASDFAAESIKISISDMPVLRMCFGYAIKRISAIVRLKLERIFLEAENRSITERALYVPVATLNLQRGHNVLSGSEEGWYGPFQEHKFLEGPIEAWSVNPEEEDAKDAKDAKIIYRPLGELVTVSAADSPVPVQYSGVDTHTD</sequence>
<dbReference type="CDD" id="cd09917">
    <property type="entry name" value="F-box_SF"/>
    <property type="match status" value="1"/>
</dbReference>
<evidence type="ECO:0000259" key="1">
    <source>
        <dbReference type="PROSITE" id="PS50181"/>
    </source>
</evidence>
<dbReference type="InterPro" id="IPR001810">
    <property type="entry name" value="F-box_dom"/>
</dbReference>
<evidence type="ECO:0000313" key="3">
    <source>
        <dbReference type="Proteomes" id="UP001365542"/>
    </source>
</evidence>
<proteinExistence type="predicted"/>
<protein>
    <recommendedName>
        <fullName evidence="1">F-box domain-containing protein</fullName>
    </recommendedName>
</protein>
<comment type="caution">
    <text evidence="2">The sequence shown here is derived from an EMBL/GenBank/DDBJ whole genome shotgun (WGS) entry which is preliminary data.</text>
</comment>
<dbReference type="Proteomes" id="UP001365542">
    <property type="component" value="Unassembled WGS sequence"/>
</dbReference>
<dbReference type="SUPFAM" id="SSF81383">
    <property type="entry name" value="F-box domain"/>
    <property type="match status" value="1"/>
</dbReference>
<keyword evidence="3" id="KW-1185">Reference proteome</keyword>
<dbReference type="AlphaFoldDB" id="A0AAV9XN83"/>
<dbReference type="InterPro" id="IPR036047">
    <property type="entry name" value="F-box-like_dom_sf"/>
</dbReference>
<gene>
    <name evidence="2" type="ORF">TWF694_006334</name>
</gene>
<reference evidence="2 3" key="1">
    <citation type="submission" date="2019-10" db="EMBL/GenBank/DDBJ databases">
        <authorList>
            <person name="Palmer J.M."/>
        </authorList>
    </citation>
    <scope>NUCLEOTIDE SEQUENCE [LARGE SCALE GENOMIC DNA]</scope>
    <source>
        <strain evidence="2 3">TWF694</strain>
    </source>
</reference>
<evidence type="ECO:0000313" key="2">
    <source>
        <dbReference type="EMBL" id="KAK6542377.1"/>
    </source>
</evidence>
<dbReference type="PROSITE" id="PS50181">
    <property type="entry name" value="FBOX"/>
    <property type="match status" value="1"/>
</dbReference>